<dbReference type="CDD" id="cd07182">
    <property type="entry name" value="RNase_HII_bacteria_HII_like"/>
    <property type="match status" value="1"/>
</dbReference>
<dbReference type="InterPro" id="IPR001352">
    <property type="entry name" value="RNase_HII/HIII"/>
</dbReference>
<keyword evidence="8 14" id="KW-0963">Cytoplasm</keyword>
<evidence type="ECO:0000256" key="5">
    <source>
        <dbReference type="ARBA" id="ARBA00007383"/>
    </source>
</evidence>
<keyword evidence="13 14" id="KW-0464">Manganese</keyword>
<evidence type="ECO:0000313" key="19">
    <source>
        <dbReference type="Proteomes" id="UP000243406"/>
    </source>
</evidence>
<reference evidence="19" key="1">
    <citation type="submission" date="2017-02" db="EMBL/GenBank/DDBJ databases">
        <authorList>
            <person name="Varghese N."/>
            <person name="Submissions S."/>
        </authorList>
    </citation>
    <scope>NUCLEOTIDE SEQUENCE [LARGE SCALE GENOMIC DNA]</scope>
    <source>
        <strain evidence="19">ATCC 35199</strain>
    </source>
</reference>
<dbReference type="InterPro" id="IPR012337">
    <property type="entry name" value="RNaseH-like_sf"/>
</dbReference>
<keyword evidence="19" id="KW-1185">Reference proteome</keyword>
<evidence type="ECO:0000313" key="18">
    <source>
        <dbReference type="EMBL" id="SKB25300.1"/>
    </source>
</evidence>
<feature type="binding site" evidence="14 15">
    <location>
        <position position="80"/>
    </location>
    <ligand>
        <name>a divalent metal cation</name>
        <dbReference type="ChEBI" id="CHEBI:60240"/>
    </ligand>
</feature>
<dbReference type="GO" id="GO:0043137">
    <property type="term" value="P:DNA replication, removal of RNA primer"/>
    <property type="evidence" value="ECO:0007669"/>
    <property type="project" value="TreeGrafter"/>
</dbReference>
<comment type="function">
    <text evidence="3 14 16">Endonuclease that specifically degrades the RNA of RNA-DNA hybrids.</text>
</comment>
<comment type="subcellular location">
    <subcellularLocation>
        <location evidence="4 14">Cytoplasm</location>
    </subcellularLocation>
</comment>
<comment type="cofactor">
    <cofactor evidence="2">
        <name>Mg(2+)</name>
        <dbReference type="ChEBI" id="CHEBI:18420"/>
    </cofactor>
</comment>
<evidence type="ECO:0000256" key="3">
    <source>
        <dbReference type="ARBA" id="ARBA00004065"/>
    </source>
</evidence>
<dbReference type="InterPro" id="IPR036397">
    <property type="entry name" value="RNaseH_sf"/>
</dbReference>
<keyword evidence="9 14" id="KW-0540">Nuclease</keyword>
<evidence type="ECO:0000256" key="9">
    <source>
        <dbReference type="ARBA" id="ARBA00022722"/>
    </source>
</evidence>
<evidence type="ECO:0000259" key="17">
    <source>
        <dbReference type="PROSITE" id="PS51975"/>
    </source>
</evidence>
<evidence type="ECO:0000256" key="1">
    <source>
        <dbReference type="ARBA" id="ARBA00000077"/>
    </source>
</evidence>
<comment type="similarity">
    <text evidence="5 14 16">Belongs to the RNase HII family.</text>
</comment>
<feature type="binding site" evidence="14 15">
    <location>
        <position position="79"/>
    </location>
    <ligand>
        <name>a divalent metal cation</name>
        <dbReference type="ChEBI" id="CHEBI:60240"/>
    </ligand>
</feature>
<evidence type="ECO:0000256" key="6">
    <source>
        <dbReference type="ARBA" id="ARBA00012180"/>
    </source>
</evidence>
<keyword evidence="11 14" id="KW-0255">Endonuclease</keyword>
<dbReference type="FunFam" id="3.30.420.10:FF:000006">
    <property type="entry name" value="Ribonuclease HII"/>
    <property type="match status" value="1"/>
</dbReference>
<evidence type="ECO:0000256" key="7">
    <source>
        <dbReference type="ARBA" id="ARBA00019179"/>
    </source>
</evidence>
<dbReference type="Pfam" id="PF01351">
    <property type="entry name" value="RNase_HII"/>
    <property type="match status" value="1"/>
</dbReference>
<dbReference type="GO" id="GO:0030145">
    <property type="term" value="F:manganese ion binding"/>
    <property type="evidence" value="ECO:0007669"/>
    <property type="project" value="UniProtKB-UniRule"/>
</dbReference>
<keyword evidence="10 14" id="KW-0479">Metal-binding</keyword>
<dbReference type="HAMAP" id="MF_00052_B">
    <property type="entry name" value="RNase_HII_B"/>
    <property type="match status" value="1"/>
</dbReference>
<dbReference type="Gene3D" id="3.30.420.10">
    <property type="entry name" value="Ribonuclease H-like superfamily/Ribonuclease H"/>
    <property type="match status" value="1"/>
</dbReference>
<evidence type="ECO:0000256" key="12">
    <source>
        <dbReference type="ARBA" id="ARBA00022801"/>
    </source>
</evidence>
<dbReference type="OrthoDB" id="9803420at2"/>
<dbReference type="InterPro" id="IPR024567">
    <property type="entry name" value="RNase_HII/HIII_dom"/>
</dbReference>
<evidence type="ECO:0000256" key="4">
    <source>
        <dbReference type="ARBA" id="ARBA00004496"/>
    </source>
</evidence>
<sequence>MENLSVKEIKDIVQTSSYEQYLSYINILSKDKRESVKKIAMSLSKKLDAVRKEEERLKNMFIIEESLFAEGYKKIGGVDEAGRGPLAGPVVSACVILDKNPMIDGIDDSKKVSEKNRDRIFDTILNSDIVYGIGISDSNEIDEYNILNATFLAMKRSIAMASQRPDFIIVDGNQQITDINHPQRCIVQGDSKSISIACASILAKVTRDRIMKQYAEIYPQYGFDKHKGYGTKEHIEAINKYGITPIHRLSFLKNIY</sequence>
<dbReference type="NCBIfam" id="NF000594">
    <property type="entry name" value="PRK00015.1-1"/>
    <property type="match status" value="1"/>
</dbReference>
<dbReference type="GO" id="GO:0032299">
    <property type="term" value="C:ribonuclease H2 complex"/>
    <property type="evidence" value="ECO:0007669"/>
    <property type="project" value="TreeGrafter"/>
</dbReference>
<evidence type="ECO:0000256" key="15">
    <source>
        <dbReference type="PROSITE-ProRule" id="PRU01319"/>
    </source>
</evidence>
<dbReference type="PANTHER" id="PTHR10954">
    <property type="entry name" value="RIBONUCLEASE H2 SUBUNIT A"/>
    <property type="match status" value="1"/>
</dbReference>
<dbReference type="PROSITE" id="PS51975">
    <property type="entry name" value="RNASE_H_2"/>
    <property type="match status" value="1"/>
</dbReference>
<evidence type="ECO:0000256" key="2">
    <source>
        <dbReference type="ARBA" id="ARBA00001946"/>
    </source>
</evidence>
<dbReference type="GO" id="GO:0003723">
    <property type="term" value="F:RNA binding"/>
    <property type="evidence" value="ECO:0007669"/>
    <property type="project" value="UniProtKB-UniRule"/>
</dbReference>
<dbReference type="GO" id="GO:0004523">
    <property type="term" value="F:RNA-DNA hybrid ribonuclease activity"/>
    <property type="evidence" value="ECO:0007669"/>
    <property type="project" value="UniProtKB-UniRule"/>
</dbReference>
<feature type="binding site" evidence="14 15">
    <location>
        <position position="171"/>
    </location>
    <ligand>
        <name>a divalent metal cation</name>
        <dbReference type="ChEBI" id="CHEBI:60240"/>
    </ligand>
</feature>
<dbReference type="RefSeq" id="WP_079588268.1">
    <property type="nucleotide sequence ID" value="NZ_FUYN01000001.1"/>
</dbReference>
<evidence type="ECO:0000256" key="10">
    <source>
        <dbReference type="ARBA" id="ARBA00022723"/>
    </source>
</evidence>
<evidence type="ECO:0000256" key="16">
    <source>
        <dbReference type="RuleBase" id="RU003515"/>
    </source>
</evidence>
<dbReference type="SUPFAM" id="SSF53098">
    <property type="entry name" value="Ribonuclease H-like"/>
    <property type="match status" value="1"/>
</dbReference>
<dbReference type="GO" id="GO:0006298">
    <property type="term" value="P:mismatch repair"/>
    <property type="evidence" value="ECO:0007669"/>
    <property type="project" value="TreeGrafter"/>
</dbReference>
<name>A0A1T4ZRG2_9FIRM</name>
<evidence type="ECO:0000256" key="13">
    <source>
        <dbReference type="ARBA" id="ARBA00023211"/>
    </source>
</evidence>
<dbReference type="PANTHER" id="PTHR10954:SF18">
    <property type="entry name" value="RIBONUCLEASE HII"/>
    <property type="match status" value="1"/>
</dbReference>
<dbReference type="InterPro" id="IPR022898">
    <property type="entry name" value="RNase_HII"/>
</dbReference>
<protein>
    <recommendedName>
        <fullName evidence="7 14">Ribonuclease HII</fullName>
        <shortName evidence="14">RNase HII</shortName>
        <ecNumber evidence="6 14">3.1.26.4</ecNumber>
    </recommendedName>
</protein>
<dbReference type="GO" id="GO:0005737">
    <property type="term" value="C:cytoplasm"/>
    <property type="evidence" value="ECO:0007669"/>
    <property type="project" value="UniProtKB-SubCell"/>
</dbReference>
<dbReference type="EC" id="3.1.26.4" evidence="6 14"/>
<evidence type="ECO:0000256" key="8">
    <source>
        <dbReference type="ARBA" id="ARBA00022490"/>
    </source>
</evidence>
<keyword evidence="12 14" id="KW-0378">Hydrolase</keyword>
<evidence type="ECO:0000256" key="14">
    <source>
        <dbReference type="HAMAP-Rule" id="MF_00052"/>
    </source>
</evidence>
<organism evidence="18 19">
    <name type="scientific">Acetoanaerobium noterae</name>
    <dbReference type="NCBI Taxonomy" id="745369"/>
    <lineage>
        <taxon>Bacteria</taxon>
        <taxon>Bacillati</taxon>
        <taxon>Bacillota</taxon>
        <taxon>Clostridia</taxon>
        <taxon>Peptostreptococcales</taxon>
        <taxon>Filifactoraceae</taxon>
        <taxon>Acetoanaerobium</taxon>
    </lineage>
</organism>
<gene>
    <name evidence="14" type="primary">rnhB</name>
    <name evidence="18" type="ORF">SAMN02745120_0279</name>
</gene>
<accession>A0A1T4ZRG2</accession>
<proteinExistence type="inferred from homology"/>
<dbReference type="NCBIfam" id="NF000595">
    <property type="entry name" value="PRK00015.1-3"/>
    <property type="match status" value="1"/>
</dbReference>
<dbReference type="EMBL" id="FUYN01000001">
    <property type="protein sequence ID" value="SKB25300.1"/>
    <property type="molecule type" value="Genomic_DNA"/>
</dbReference>
<comment type="cofactor">
    <cofactor evidence="14 15">
        <name>Mn(2+)</name>
        <dbReference type="ChEBI" id="CHEBI:29035"/>
    </cofactor>
    <cofactor evidence="14 15">
        <name>Mg(2+)</name>
        <dbReference type="ChEBI" id="CHEBI:18420"/>
    </cofactor>
    <text evidence="14 15">Manganese or magnesium. Binds 1 divalent metal ion per monomer in the absence of substrate. May bind a second metal ion after substrate binding.</text>
</comment>
<dbReference type="AlphaFoldDB" id="A0A1T4ZRG2"/>
<evidence type="ECO:0000256" key="11">
    <source>
        <dbReference type="ARBA" id="ARBA00022759"/>
    </source>
</evidence>
<dbReference type="Proteomes" id="UP000243406">
    <property type="component" value="Unassembled WGS sequence"/>
</dbReference>
<comment type="catalytic activity">
    <reaction evidence="1 14 15 16">
        <text>Endonucleolytic cleavage to 5'-phosphomonoester.</text>
        <dbReference type="EC" id="3.1.26.4"/>
    </reaction>
</comment>
<feature type="domain" description="RNase H type-2" evidence="17">
    <location>
        <begin position="73"/>
        <end position="256"/>
    </location>
</feature>